<gene>
    <name evidence="1" type="ORF">B0H63DRAFT_564688</name>
</gene>
<dbReference type="Proteomes" id="UP001285441">
    <property type="component" value="Unassembled WGS sequence"/>
</dbReference>
<keyword evidence="2" id="KW-1185">Reference proteome</keyword>
<comment type="caution">
    <text evidence="1">The sequence shown here is derived from an EMBL/GenBank/DDBJ whole genome shotgun (WGS) entry which is preliminary data.</text>
</comment>
<accession>A0AAE0N523</accession>
<reference evidence="1" key="2">
    <citation type="submission" date="2023-06" db="EMBL/GenBank/DDBJ databases">
        <authorList>
            <consortium name="Lawrence Berkeley National Laboratory"/>
            <person name="Haridas S."/>
            <person name="Hensen N."/>
            <person name="Bonometti L."/>
            <person name="Westerberg I."/>
            <person name="Brannstrom I.O."/>
            <person name="Guillou S."/>
            <person name="Cros-Aarteil S."/>
            <person name="Calhoun S."/>
            <person name="Kuo A."/>
            <person name="Mondo S."/>
            <person name="Pangilinan J."/>
            <person name="Riley R."/>
            <person name="LaButti K."/>
            <person name="Andreopoulos B."/>
            <person name="Lipzen A."/>
            <person name="Chen C."/>
            <person name="Yanf M."/>
            <person name="Daum C."/>
            <person name="Ng V."/>
            <person name="Clum A."/>
            <person name="Steindorff A."/>
            <person name="Ohm R."/>
            <person name="Martin F."/>
            <person name="Silar P."/>
            <person name="Natvig D."/>
            <person name="Lalanne C."/>
            <person name="Gautier V."/>
            <person name="Ament-velasquez S.L."/>
            <person name="Kruys A."/>
            <person name="Hutchinson M.I."/>
            <person name="Powell A.J."/>
            <person name="Barry K."/>
            <person name="Miller A.N."/>
            <person name="Grigoriev I.V."/>
            <person name="Debuchy R."/>
            <person name="Gladieux P."/>
            <person name="Thoren M.H."/>
            <person name="Johannesson H."/>
        </authorList>
    </citation>
    <scope>NUCLEOTIDE SEQUENCE</scope>
    <source>
        <strain evidence="1">CBS 232.78</strain>
    </source>
</reference>
<evidence type="ECO:0000313" key="1">
    <source>
        <dbReference type="EMBL" id="KAK3370560.1"/>
    </source>
</evidence>
<name>A0AAE0N523_9PEZI</name>
<proteinExistence type="predicted"/>
<evidence type="ECO:0000313" key="2">
    <source>
        <dbReference type="Proteomes" id="UP001285441"/>
    </source>
</evidence>
<dbReference type="EMBL" id="JAULSW010000009">
    <property type="protein sequence ID" value="KAK3370560.1"/>
    <property type="molecule type" value="Genomic_DNA"/>
</dbReference>
<protein>
    <submittedName>
        <fullName evidence="1">Uncharacterized protein</fullName>
    </submittedName>
</protein>
<reference evidence="1" key="1">
    <citation type="journal article" date="2023" name="Mol. Phylogenet. Evol.">
        <title>Genome-scale phylogeny and comparative genomics of the fungal order Sordariales.</title>
        <authorList>
            <person name="Hensen N."/>
            <person name="Bonometti L."/>
            <person name="Westerberg I."/>
            <person name="Brannstrom I.O."/>
            <person name="Guillou S."/>
            <person name="Cros-Aarteil S."/>
            <person name="Calhoun S."/>
            <person name="Haridas S."/>
            <person name="Kuo A."/>
            <person name="Mondo S."/>
            <person name="Pangilinan J."/>
            <person name="Riley R."/>
            <person name="LaButti K."/>
            <person name="Andreopoulos B."/>
            <person name="Lipzen A."/>
            <person name="Chen C."/>
            <person name="Yan M."/>
            <person name="Daum C."/>
            <person name="Ng V."/>
            <person name="Clum A."/>
            <person name="Steindorff A."/>
            <person name="Ohm R.A."/>
            <person name="Martin F."/>
            <person name="Silar P."/>
            <person name="Natvig D.O."/>
            <person name="Lalanne C."/>
            <person name="Gautier V."/>
            <person name="Ament-Velasquez S.L."/>
            <person name="Kruys A."/>
            <person name="Hutchinson M.I."/>
            <person name="Powell A.J."/>
            <person name="Barry K."/>
            <person name="Miller A.N."/>
            <person name="Grigoriev I.V."/>
            <person name="Debuchy R."/>
            <person name="Gladieux P."/>
            <person name="Hiltunen Thoren M."/>
            <person name="Johannesson H."/>
        </authorList>
    </citation>
    <scope>NUCLEOTIDE SEQUENCE</scope>
    <source>
        <strain evidence="1">CBS 232.78</strain>
    </source>
</reference>
<dbReference type="AlphaFoldDB" id="A0AAE0N523"/>
<organism evidence="1 2">
    <name type="scientific">Podospora didyma</name>
    <dbReference type="NCBI Taxonomy" id="330526"/>
    <lineage>
        <taxon>Eukaryota</taxon>
        <taxon>Fungi</taxon>
        <taxon>Dikarya</taxon>
        <taxon>Ascomycota</taxon>
        <taxon>Pezizomycotina</taxon>
        <taxon>Sordariomycetes</taxon>
        <taxon>Sordariomycetidae</taxon>
        <taxon>Sordariales</taxon>
        <taxon>Podosporaceae</taxon>
        <taxon>Podospora</taxon>
    </lineage>
</organism>
<sequence length="119" mass="13113">MWPAKVSLCTLSSLPPRLTIVCTRTSHTSRDCTRSICHTSPSRLFSTLSITPPIGRSAVLRGFDGCQGIVPLHIGLLQVFLTGRKKGGRSLHEITTVWPKVIRVPRAHSAVKQILYKIV</sequence>